<gene>
    <name evidence="1" type="ORF">OVN521_LOCUS50509</name>
</gene>
<dbReference type="Proteomes" id="UP000663866">
    <property type="component" value="Unassembled WGS sequence"/>
</dbReference>
<accession>A0A821M4U4</accession>
<feature type="non-terminal residue" evidence="1">
    <location>
        <position position="65"/>
    </location>
</feature>
<dbReference type="AlphaFoldDB" id="A0A821M4U4"/>
<evidence type="ECO:0000313" key="1">
    <source>
        <dbReference type="EMBL" id="CAF4761754.1"/>
    </source>
</evidence>
<proteinExistence type="predicted"/>
<sequence length="65" mass="7524">GYIQPYGLGSIVEIYIDDENNEYEFGIIIDIDTNARDLVAADSASYFIQYLEEDKTEWVKIDKLQ</sequence>
<reference evidence="1" key="1">
    <citation type="submission" date="2021-02" db="EMBL/GenBank/DDBJ databases">
        <authorList>
            <person name="Nowell W R."/>
        </authorList>
    </citation>
    <scope>NUCLEOTIDE SEQUENCE</scope>
</reference>
<comment type="caution">
    <text evidence="1">The sequence shown here is derived from an EMBL/GenBank/DDBJ whole genome shotgun (WGS) entry which is preliminary data.</text>
</comment>
<organism evidence="1 2">
    <name type="scientific">Rotaria magnacalcarata</name>
    <dbReference type="NCBI Taxonomy" id="392030"/>
    <lineage>
        <taxon>Eukaryota</taxon>
        <taxon>Metazoa</taxon>
        <taxon>Spiralia</taxon>
        <taxon>Gnathifera</taxon>
        <taxon>Rotifera</taxon>
        <taxon>Eurotatoria</taxon>
        <taxon>Bdelloidea</taxon>
        <taxon>Philodinida</taxon>
        <taxon>Philodinidae</taxon>
        <taxon>Rotaria</taxon>
    </lineage>
</organism>
<name>A0A821M4U4_9BILA</name>
<feature type="non-terminal residue" evidence="1">
    <location>
        <position position="1"/>
    </location>
</feature>
<protein>
    <submittedName>
        <fullName evidence="1">Uncharacterized protein</fullName>
    </submittedName>
</protein>
<keyword evidence="2" id="KW-1185">Reference proteome</keyword>
<evidence type="ECO:0000313" key="2">
    <source>
        <dbReference type="Proteomes" id="UP000663866"/>
    </source>
</evidence>
<dbReference type="EMBL" id="CAJOBG010116670">
    <property type="protein sequence ID" value="CAF4761754.1"/>
    <property type="molecule type" value="Genomic_DNA"/>
</dbReference>